<protein>
    <submittedName>
        <fullName evidence="3">TrbA</fullName>
    </submittedName>
</protein>
<feature type="transmembrane region" description="Helical" evidence="1">
    <location>
        <begin position="69"/>
        <end position="87"/>
    </location>
</feature>
<keyword evidence="1" id="KW-1133">Transmembrane helix</keyword>
<feature type="transmembrane region" description="Helical" evidence="1">
    <location>
        <begin position="141"/>
        <end position="162"/>
    </location>
</feature>
<keyword evidence="1" id="KW-0472">Membrane</keyword>
<proteinExistence type="predicted"/>
<dbReference type="AlphaFoldDB" id="A0A484UHR0"/>
<feature type="domain" description="DotM C-terminal cytoplasmic" evidence="2">
    <location>
        <begin position="234"/>
        <end position="426"/>
    </location>
</feature>
<gene>
    <name evidence="3" type="ORF">ISE2_4486</name>
</gene>
<sequence length="445" mass="50224">MLFRKGRRIHPALRNQSGGRQFLGRSWPLPLSYAQVQVPVHPARVQKLAEVLIMANPAPRGGFRDMGTVYLGLSIGLAIIVVVLWYVRHAEISYYGLKWAWIQLGWLDWPFMPSIVRQLRAEAAQLAAQPHTVSFGQLVKVLNQAGFVFISMPVLMTIRAMLSAHRHRAMKTKRVITVETLPWLMAKHQPSGIPVLYYGDLLNSDPPEQRWSQHPEEFVAEHGLLLNHELDRAKCRRIFIEQLGRRISSVEELQGPARALFAVFAQQVCSRAHDRSKALDLIDALNLSCHDHTFKGKPGYPDLGLAEKTFKKYAEHPEMLALLAQHPYERTFMSALHKRCCYSGNLDVVTSASLASVGAGDFASVNFRWLKGMDRTLWYTLNCTGRQGPFVENAGVYTQTLWEQFVADVGYLLSEPYVDDAIDGLHGHLVKIKLISKEQPNEKGA</sequence>
<keyword evidence="1" id="KW-0812">Transmembrane</keyword>
<dbReference type="Pfam" id="PF23127">
    <property type="entry name" value="DotM_C"/>
    <property type="match status" value="1"/>
</dbReference>
<evidence type="ECO:0000313" key="3">
    <source>
        <dbReference type="EMBL" id="VFR86348.1"/>
    </source>
</evidence>
<evidence type="ECO:0000259" key="2">
    <source>
        <dbReference type="Pfam" id="PF23127"/>
    </source>
</evidence>
<evidence type="ECO:0000256" key="1">
    <source>
        <dbReference type="SAM" id="Phobius"/>
    </source>
</evidence>
<reference evidence="3" key="1">
    <citation type="submission" date="2019-03" db="EMBL/GenBank/DDBJ databases">
        <authorList>
            <person name="Danneels B."/>
        </authorList>
    </citation>
    <scope>NUCLEOTIDE SEQUENCE</scope>
</reference>
<name>A0A484UHR0_9ZZZZ</name>
<dbReference type="EMBL" id="CAADIN010000014">
    <property type="protein sequence ID" value="VFR86348.1"/>
    <property type="molecule type" value="Genomic_DNA"/>
</dbReference>
<dbReference type="InterPro" id="IPR056464">
    <property type="entry name" value="DotM_C"/>
</dbReference>
<organism evidence="3">
    <name type="scientific">plant metagenome</name>
    <dbReference type="NCBI Taxonomy" id="1297885"/>
    <lineage>
        <taxon>unclassified sequences</taxon>
        <taxon>metagenomes</taxon>
        <taxon>organismal metagenomes</taxon>
    </lineage>
</organism>
<accession>A0A484UHR0</accession>